<organism evidence="5 6">
    <name type="scientific">Parafrankia irregularis</name>
    <dbReference type="NCBI Taxonomy" id="795642"/>
    <lineage>
        <taxon>Bacteria</taxon>
        <taxon>Bacillati</taxon>
        <taxon>Actinomycetota</taxon>
        <taxon>Actinomycetes</taxon>
        <taxon>Frankiales</taxon>
        <taxon>Frankiaceae</taxon>
        <taxon>Parafrankia</taxon>
    </lineage>
</organism>
<dbReference type="NCBIfam" id="TIGR00350">
    <property type="entry name" value="lytR_cpsA_psr"/>
    <property type="match status" value="1"/>
</dbReference>
<dbReference type="EMBL" id="FAOZ01000012">
    <property type="protein sequence ID" value="CUU57464.1"/>
    <property type="molecule type" value="Genomic_DNA"/>
</dbReference>
<dbReference type="InterPro" id="IPR027381">
    <property type="entry name" value="LytR/CpsA/Psr_C"/>
</dbReference>
<evidence type="ECO:0000313" key="6">
    <source>
        <dbReference type="Proteomes" id="UP000198802"/>
    </source>
</evidence>
<feature type="region of interest" description="Disordered" evidence="2">
    <location>
        <begin position="501"/>
        <end position="529"/>
    </location>
</feature>
<dbReference type="RefSeq" id="WP_091278914.1">
    <property type="nucleotide sequence ID" value="NZ_FAOZ01000012.1"/>
</dbReference>
<feature type="region of interest" description="Disordered" evidence="2">
    <location>
        <begin position="331"/>
        <end position="350"/>
    </location>
</feature>
<gene>
    <name evidence="5" type="ORF">Ga0074812_112124</name>
</gene>
<feature type="region of interest" description="Disordered" evidence="2">
    <location>
        <begin position="1"/>
        <end position="22"/>
    </location>
</feature>
<dbReference type="Pfam" id="PF03816">
    <property type="entry name" value="LytR_cpsA_psr"/>
    <property type="match status" value="1"/>
</dbReference>
<evidence type="ECO:0000256" key="2">
    <source>
        <dbReference type="SAM" id="MobiDB-lite"/>
    </source>
</evidence>
<feature type="domain" description="LytR/CpsA/Psr regulator C-terminal" evidence="4">
    <location>
        <begin position="403"/>
        <end position="487"/>
    </location>
</feature>
<dbReference type="InterPro" id="IPR004474">
    <property type="entry name" value="LytR_CpsA_psr"/>
</dbReference>
<evidence type="ECO:0000313" key="5">
    <source>
        <dbReference type="EMBL" id="CUU57464.1"/>
    </source>
</evidence>
<accession>A0A0S4QRD8</accession>
<reference evidence="6" key="1">
    <citation type="submission" date="2015-11" db="EMBL/GenBank/DDBJ databases">
        <authorList>
            <person name="Varghese N."/>
        </authorList>
    </citation>
    <scope>NUCLEOTIDE SEQUENCE [LARGE SCALE GENOMIC DNA]</scope>
    <source>
        <strain evidence="6">DSM 45899</strain>
    </source>
</reference>
<dbReference type="Gene3D" id="3.40.630.190">
    <property type="entry name" value="LCP protein"/>
    <property type="match status" value="1"/>
</dbReference>
<sequence>MPGGTRLPSHLGLHEGGGLGRSQGGRGLAGHLGLSVLALCSVTVLLFSVGGWSVATYSDRNVTRLGLDLGGDDKSAKHDVANYLLVGNDSRAGTNGEYGDEPGQHSDTTILMHVAADGATTMLSFPRDTLVTIPAYTDNAGKKHREHKGKFNSALHDGGPQLLVNMIQNLTGMQVDHYVAVDLAGFKKITDAIGGVDVCVLPSDFVDHFKDDNGRSRVSTNTKDSMSGWVGGPGTVHVNGDQALAFVRQRHGFRAGDIARIQRQQQFLGAVFHKAMSGDVLTNPLKSSALLRAATGAVTLDDDTSLDELLDLALSMKGMTGGMNVTTLPTRSPGLTDGGNPEDGTLPPYGSVQLYDPVDLAKIVVPLGGHVEDVDLDDTAAPGAAGTPDPGATPGPVTVPADQVTVSVYNGSTTSGLAAKATTALTGQGFHATNAGNTDSKKYTAPRVLYGPGQQEAAWTVQAAVPGSISRADPTITGIHLILGSEYTGVVTPTVTGTTTGTAPATAAAPAPAPESPAAQGQAPPTCTL</sequence>
<evidence type="ECO:0000256" key="1">
    <source>
        <dbReference type="ARBA" id="ARBA00006068"/>
    </source>
</evidence>
<dbReference type="InterPro" id="IPR050922">
    <property type="entry name" value="LytR/CpsA/Psr_CW_biosynth"/>
</dbReference>
<evidence type="ECO:0000259" key="3">
    <source>
        <dbReference type="Pfam" id="PF03816"/>
    </source>
</evidence>
<feature type="domain" description="Cell envelope-related transcriptional attenuator" evidence="3">
    <location>
        <begin position="105"/>
        <end position="275"/>
    </location>
</feature>
<dbReference type="Proteomes" id="UP000198802">
    <property type="component" value="Unassembled WGS sequence"/>
</dbReference>
<dbReference type="Gene3D" id="3.30.70.2390">
    <property type="match status" value="1"/>
</dbReference>
<dbReference type="PANTHER" id="PTHR33392:SF6">
    <property type="entry name" value="POLYISOPRENYL-TEICHOIC ACID--PEPTIDOGLYCAN TEICHOIC ACID TRANSFERASE TAGU"/>
    <property type="match status" value="1"/>
</dbReference>
<comment type="similarity">
    <text evidence="1">Belongs to the LytR/CpsA/Psr (LCP) family.</text>
</comment>
<keyword evidence="6" id="KW-1185">Reference proteome</keyword>
<evidence type="ECO:0000259" key="4">
    <source>
        <dbReference type="Pfam" id="PF13399"/>
    </source>
</evidence>
<proteinExistence type="inferred from homology"/>
<feature type="compositionally biased region" description="Low complexity" evidence="2">
    <location>
        <begin position="379"/>
        <end position="396"/>
    </location>
</feature>
<feature type="region of interest" description="Disordered" evidence="2">
    <location>
        <begin position="375"/>
        <end position="396"/>
    </location>
</feature>
<dbReference type="Pfam" id="PF13399">
    <property type="entry name" value="LytR_C"/>
    <property type="match status" value="1"/>
</dbReference>
<protein>
    <submittedName>
        <fullName evidence="5">Cell envelope-related function transcriptional attenuator common domain-containing protein</fullName>
    </submittedName>
</protein>
<name>A0A0S4QRD8_9ACTN</name>
<dbReference type="PANTHER" id="PTHR33392">
    <property type="entry name" value="POLYISOPRENYL-TEICHOIC ACID--PEPTIDOGLYCAN TEICHOIC ACID TRANSFERASE TAGU"/>
    <property type="match status" value="1"/>
</dbReference>
<dbReference type="AlphaFoldDB" id="A0A0S4QRD8"/>